<feature type="region of interest" description="Disordered" evidence="1">
    <location>
        <begin position="1"/>
        <end position="46"/>
    </location>
</feature>
<proteinExistence type="predicted"/>
<dbReference type="PROSITE" id="PS50011">
    <property type="entry name" value="PROTEIN_KINASE_DOM"/>
    <property type="match status" value="1"/>
</dbReference>
<evidence type="ECO:0000256" key="1">
    <source>
        <dbReference type="SAM" id="MobiDB-lite"/>
    </source>
</evidence>
<feature type="region of interest" description="Disordered" evidence="1">
    <location>
        <begin position="89"/>
        <end position="113"/>
    </location>
</feature>
<protein>
    <recommendedName>
        <fullName evidence="2">Protein kinase domain-containing protein</fullName>
    </recommendedName>
</protein>
<sequence length="480" mass="54068">MPPRKGMSAMEAMKSGITKSPGKPHGVRFAIPAPGTGDLALRDKSDDTVWRPPIPAKATLDAEFFCVKKLPFQGQRGEVLYAIKRPEEGTQKATKGEETAQEGTTEQEEPEIKETAEIDTKLFVVKLLRRDEIERSMQNEAMKLQQLRKKPGWHSSLVLHLESFDTTSPCYWYAMNVIPGPRLNEFIGGRSFKGKGWNAIPPAFTYHVFVELLETLEWLHSSKGPTNFAVTHNDLHYGNIMLDMTHAETSNGDSFPGLSGVDAVQYLPRVILIDFGLADIHGAQVLGTQWFENSKEAIKQDIKRFGDIIHGLAHNLPYAQQCREQEKGDCLPSCPWRTGEVKIPGLFDAADPWFNSLMTETAQFSKSLDNGHTLRNIRNIDTSGGKVRRKDKLNKEAYDLIRNAYYETALTVPPTDEIERIYKRAMAERAVEDEKSRASIERERQRRALRDAEASPTAGRESKRPQDGPAGHPKFWFSCD</sequence>
<evidence type="ECO:0000259" key="2">
    <source>
        <dbReference type="PROSITE" id="PS50011"/>
    </source>
</evidence>
<dbReference type="InterPro" id="IPR011009">
    <property type="entry name" value="Kinase-like_dom_sf"/>
</dbReference>
<dbReference type="AlphaFoldDB" id="A0A9P4NMP2"/>
<dbReference type="InterPro" id="IPR000719">
    <property type="entry name" value="Prot_kinase_dom"/>
</dbReference>
<evidence type="ECO:0000313" key="3">
    <source>
        <dbReference type="EMBL" id="KAF2427375.1"/>
    </source>
</evidence>
<dbReference type="Gene3D" id="1.10.510.10">
    <property type="entry name" value="Transferase(Phosphotransferase) domain 1"/>
    <property type="match status" value="1"/>
</dbReference>
<gene>
    <name evidence="3" type="ORF">EJ08DRAFT_680973</name>
</gene>
<feature type="domain" description="Protein kinase" evidence="2">
    <location>
        <begin position="65"/>
        <end position="425"/>
    </location>
</feature>
<reference evidence="3" key="1">
    <citation type="journal article" date="2020" name="Stud. Mycol.">
        <title>101 Dothideomycetes genomes: a test case for predicting lifestyles and emergence of pathogens.</title>
        <authorList>
            <person name="Haridas S."/>
            <person name="Albert R."/>
            <person name="Binder M."/>
            <person name="Bloem J."/>
            <person name="Labutti K."/>
            <person name="Salamov A."/>
            <person name="Andreopoulos B."/>
            <person name="Baker S."/>
            <person name="Barry K."/>
            <person name="Bills G."/>
            <person name="Bluhm B."/>
            <person name="Cannon C."/>
            <person name="Castanera R."/>
            <person name="Culley D."/>
            <person name="Daum C."/>
            <person name="Ezra D."/>
            <person name="Gonzalez J."/>
            <person name="Henrissat B."/>
            <person name="Kuo A."/>
            <person name="Liang C."/>
            <person name="Lipzen A."/>
            <person name="Lutzoni F."/>
            <person name="Magnuson J."/>
            <person name="Mondo S."/>
            <person name="Nolan M."/>
            <person name="Ohm R."/>
            <person name="Pangilinan J."/>
            <person name="Park H.-J."/>
            <person name="Ramirez L."/>
            <person name="Alfaro M."/>
            <person name="Sun H."/>
            <person name="Tritt A."/>
            <person name="Yoshinaga Y."/>
            <person name="Zwiers L.-H."/>
            <person name="Turgeon B."/>
            <person name="Goodwin S."/>
            <person name="Spatafora J."/>
            <person name="Crous P."/>
            <person name="Grigoriev I."/>
        </authorList>
    </citation>
    <scope>NUCLEOTIDE SEQUENCE</scope>
    <source>
        <strain evidence="3">CBS 130266</strain>
    </source>
</reference>
<evidence type="ECO:0000313" key="4">
    <source>
        <dbReference type="Proteomes" id="UP000800235"/>
    </source>
</evidence>
<name>A0A9P4NMP2_9PEZI</name>
<accession>A0A9P4NMP2</accession>
<keyword evidence="4" id="KW-1185">Reference proteome</keyword>
<organism evidence="3 4">
    <name type="scientific">Tothia fuscella</name>
    <dbReference type="NCBI Taxonomy" id="1048955"/>
    <lineage>
        <taxon>Eukaryota</taxon>
        <taxon>Fungi</taxon>
        <taxon>Dikarya</taxon>
        <taxon>Ascomycota</taxon>
        <taxon>Pezizomycotina</taxon>
        <taxon>Dothideomycetes</taxon>
        <taxon>Pleosporomycetidae</taxon>
        <taxon>Venturiales</taxon>
        <taxon>Cylindrosympodiaceae</taxon>
        <taxon>Tothia</taxon>
    </lineage>
</organism>
<dbReference type="SUPFAM" id="SSF56112">
    <property type="entry name" value="Protein kinase-like (PK-like)"/>
    <property type="match status" value="1"/>
</dbReference>
<feature type="compositionally biased region" description="Basic and acidic residues" evidence="1">
    <location>
        <begin position="432"/>
        <end position="453"/>
    </location>
</feature>
<dbReference type="GO" id="GO:0005524">
    <property type="term" value="F:ATP binding"/>
    <property type="evidence" value="ECO:0007669"/>
    <property type="project" value="InterPro"/>
</dbReference>
<dbReference type="GO" id="GO:0004672">
    <property type="term" value="F:protein kinase activity"/>
    <property type="evidence" value="ECO:0007669"/>
    <property type="project" value="InterPro"/>
</dbReference>
<dbReference type="EMBL" id="MU007060">
    <property type="protein sequence ID" value="KAF2427375.1"/>
    <property type="molecule type" value="Genomic_DNA"/>
</dbReference>
<dbReference type="Proteomes" id="UP000800235">
    <property type="component" value="Unassembled WGS sequence"/>
</dbReference>
<feature type="region of interest" description="Disordered" evidence="1">
    <location>
        <begin position="432"/>
        <end position="480"/>
    </location>
</feature>
<comment type="caution">
    <text evidence="3">The sequence shown here is derived from an EMBL/GenBank/DDBJ whole genome shotgun (WGS) entry which is preliminary data.</text>
</comment>
<feature type="compositionally biased region" description="Basic and acidic residues" evidence="1">
    <location>
        <begin position="89"/>
        <end position="98"/>
    </location>
</feature>
<dbReference type="OrthoDB" id="3795368at2759"/>